<dbReference type="CDD" id="cd22324">
    <property type="entry name" value="Endonuclease_I"/>
    <property type="match status" value="1"/>
</dbReference>
<dbReference type="GO" id="GO:0016032">
    <property type="term" value="P:viral process"/>
    <property type="evidence" value="ECO:0007669"/>
    <property type="project" value="InterPro"/>
</dbReference>
<dbReference type="GO" id="GO:0015074">
    <property type="term" value="P:DNA integration"/>
    <property type="evidence" value="ECO:0007669"/>
    <property type="project" value="InterPro"/>
</dbReference>
<keyword evidence="1" id="KW-0255">Endonuclease</keyword>
<proteinExistence type="predicted"/>
<dbReference type="GO" id="GO:0008833">
    <property type="term" value="F:deoxyribonuclease IV (phage-T4-induced) activity"/>
    <property type="evidence" value="ECO:0007669"/>
    <property type="project" value="InterPro"/>
</dbReference>
<dbReference type="Gene3D" id="3.40.91.30">
    <property type="match status" value="1"/>
</dbReference>
<evidence type="ECO:0000313" key="1">
    <source>
        <dbReference type="EMBL" id="CAB4124473.1"/>
    </source>
</evidence>
<protein>
    <submittedName>
        <fullName evidence="1">Endonuclease I</fullName>
    </submittedName>
</protein>
<dbReference type="SUPFAM" id="SSF52980">
    <property type="entry name" value="Restriction endonuclease-like"/>
    <property type="match status" value="1"/>
</dbReference>
<dbReference type="InterPro" id="IPR011335">
    <property type="entry name" value="Restrct_endonuc-II-like"/>
</dbReference>
<dbReference type="Pfam" id="PF05367">
    <property type="entry name" value="Phage_endo_I"/>
    <property type="match status" value="1"/>
</dbReference>
<reference evidence="1" key="1">
    <citation type="submission" date="2020-04" db="EMBL/GenBank/DDBJ databases">
        <authorList>
            <person name="Chiriac C."/>
            <person name="Salcher M."/>
            <person name="Ghai R."/>
            <person name="Kavagutti S V."/>
        </authorList>
    </citation>
    <scope>NUCLEOTIDE SEQUENCE</scope>
</reference>
<dbReference type="EMBL" id="LR796183">
    <property type="protein sequence ID" value="CAB4124473.1"/>
    <property type="molecule type" value="Genomic_DNA"/>
</dbReference>
<gene>
    <name evidence="1" type="ORF">UFOVP63_4</name>
</gene>
<sequence>MKLTKNPTSARHSNGYRSGLEQKVAQNLLEKGVSFHYEDQVIHYVKPEKIARYTPDFVLENGIVIETKGRFLTADRQKHLLVKAQHPDIDIRFVFSRSKERISKKSKTSYAAWCEKNGFLYADESIPESWLKE</sequence>
<organism evidence="1">
    <name type="scientific">uncultured Caudovirales phage</name>
    <dbReference type="NCBI Taxonomy" id="2100421"/>
    <lineage>
        <taxon>Viruses</taxon>
        <taxon>Duplodnaviria</taxon>
        <taxon>Heunggongvirae</taxon>
        <taxon>Uroviricota</taxon>
        <taxon>Caudoviricetes</taxon>
        <taxon>Peduoviridae</taxon>
        <taxon>Maltschvirus</taxon>
        <taxon>Maltschvirus maltsch</taxon>
    </lineage>
</organism>
<dbReference type="InterPro" id="IPR008029">
    <property type="entry name" value="Phage_T7_Gp3_endoDNaseI"/>
</dbReference>
<keyword evidence="1" id="KW-0378">Hydrolase</keyword>
<keyword evidence="1" id="KW-0540">Nuclease</keyword>
<name>A0A6J5KTX9_9CAUD</name>
<accession>A0A6J5KTX9</accession>